<evidence type="ECO:0000313" key="3">
    <source>
        <dbReference type="EMBL" id="STD83452.1"/>
    </source>
</evidence>
<evidence type="ECO:0000313" key="2">
    <source>
        <dbReference type="EMBL" id="QOG26338.1"/>
    </source>
</evidence>
<proteinExistence type="predicted"/>
<dbReference type="RefSeq" id="WP_002405438.1">
    <property type="nucleotide sequence ID" value="NZ_CP050485.1"/>
</dbReference>
<dbReference type="Proteomes" id="UP000254807">
    <property type="component" value="Unassembled WGS sequence"/>
</dbReference>
<dbReference type="Pfam" id="PF01381">
    <property type="entry name" value="HTH_3"/>
    <property type="match status" value="1"/>
</dbReference>
<dbReference type="GeneID" id="89496072"/>
<dbReference type="InterPro" id="IPR001387">
    <property type="entry name" value="Cro/C1-type_HTH"/>
</dbReference>
<reference evidence="2 5" key="2">
    <citation type="submission" date="2020-03" db="EMBL/GenBank/DDBJ databases">
        <title>Characterization of ganglioside-mimicking enterococci.</title>
        <authorList>
            <person name="Patry R.T."/>
            <person name="Nothaft H."/>
            <person name="Bridger R."/>
            <person name="Shajahan A."/>
            <person name="Huynh S."/>
            <person name="Sanchez S."/>
            <person name="Azadi P."/>
            <person name="Cooper K."/>
            <person name="Miller W.G."/>
            <person name="Parker C.T."/>
            <person name="Wells L."/>
            <person name="Szymanski C.M."/>
        </authorList>
    </citation>
    <scope>NUCLEOTIDE SEQUENCE [LARGE SCALE GENOMIC DNA]</scope>
    <source>
        <strain evidence="2 5">EGM181</strain>
    </source>
</reference>
<organism evidence="3 4">
    <name type="scientific">Enterococcus gallinarum</name>
    <dbReference type="NCBI Taxonomy" id="1353"/>
    <lineage>
        <taxon>Bacteria</taxon>
        <taxon>Bacillati</taxon>
        <taxon>Bacillota</taxon>
        <taxon>Bacilli</taxon>
        <taxon>Lactobacillales</taxon>
        <taxon>Enterococcaceae</taxon>
        <taxon>Enterococcus</taxon>
    </lineage>
</organism>
<dbReference type="EMBL" id="UFYW01000001">
    <property type="protein sequence ID" value="STD83452.1"/>
    <property type="molecule type" value="Genomic_DNA"/>
</dbReference>
<protein>
    <submittedName>
        <fullName evidence="3">Helix-turn-helix domain-containing protein</fullName>
    </submittedName>
    <submittedName>
        <fullName evidence="2">Helix-turn-helix transcriptional regulator</fullName>
    </submittedName>
</protein>
<dbReference type="Proteomes" id="UP000516696">
    <property type="component" value="Chromosome"/>
</dbReference>
<gene>
    <name evidence="2" type="ORF">EGM181_03200</name>
    <name evidence="3" type="ORF">NCTC12360_01919</name>
</gene>
<dbReference type="InterPro" id="IPR041511">
    <property type="entry name" value="DBD_HTH"/>
</dbReference>
<reference evidence="3 4" key="1">
    <citation type="submission" date="2018-06" db="EMBL/GenBank/DDBJ databases">
        <authorList>
            <consortium name="Pathogen Informatics"/>
            <person name="Doyle S."/>
        </authorList>
    </citation>
    <scope>NUCLEOTIDE SEQUENCE [LARGE SCALE GENOMIC DNA]</scope>
    <source>
        <strain evidence="3 4">NCTC12360</strain>
    </source>
</reference>
<dbReference type="Pfam" id="PF18430">
    <property type="entry name" value="DBD_HTH"/>
    <property type="match status" value="1"/>
</dbReference>
<dbReference type="PROSITE" id="PS50943">
    <property type="entry name" value="HTH_CROC1"/>
    <property type="match status" value="1"/>
</dbReference>
<dbReference type="SMART" id="SM00530">
    <property type="entry name" value="HTH_XRE"/>
    <property type="match status" value="1"/>
</dbReference>
<evidence type="ECO:0000259" key="1">
    <source>
        <dbReference type="PROSITE" id="PS50943"/>
    </source>
</evidence>
<dbReference type="AlphaFoldDB" id="A0A1L8TJV1"/>
<dbReference type="EMBL" id="CP050485">
    <property type="protein sequence ID" value="QOG26338.1"/>
    <property type="molecule type" value="Genomic_DNA"/>
</dbReference>
<dbReference type="InterPro" id="IPR010982">
    <property type="entry name" value="Lambda_DNA-bd_dom_sf"/>
</dbReference>
<evidence type="ECO:0000313" key="4">
    <source>
        <dbReference type="Proteomes" id="UP000254807"/>
    </source>
</evidence>
<evidence type="ECO:0000313" key="5">
    <source>
        <dbReference type="Proteomes" id="UP000516696"/>
    </source>
</evidence>
<sequence length="119" mass="13552">MMDRKKHRTFDFKPLGLAIKEARLSKGLTREQVGSMIQIAPRYLTNIENKGQQPSFHVVYDLVTLLNISLDGFILGEENSHKSSKRLQVEAQLDCLDEDELVTIGKVIQAIYGEKCKFN</sequence>
<dbReference type="SUPFAM" id="SSF47413">
    <property type="entry name" value="lambda repressor-like DNA-binding domains"/>
    <property type="match status" value="1"/>
</dbReference>
<dbReference type="GO" id="GO:0003677">
    <property type="term" value="F:DNA binding"/>
    <property type="evidence" value="ECO:0007669"/>
    <property type="project" value="InterPro"/>
</dbReference>
<accession>A0A1L8TJV1</accession>
<dbReference type="Gene3D" id="1.10.260.40">
    <property type="entry name" value="lambda repressor-like DNA-binding domains"/>
    <property type="match status" value="1"/>
</dbReference>
<feature type="domain" description="HTH cro/C1-type" evidence="1">
    <location>
        <begin position="19"/>
        <end position="73"/>
    </location>
</feature>
<dbReference type="CDD" id="cd00093">
    <property type="entry name" value="HTH_XRE"/>
    <property type="match status" value="1"/>
</dbReference>
<dbReference type="OrthoDB" id="9795511at2"/>
<name>A0A1L8TJV1_ENTGA</name>
<dbReference type="Gene3D" id="6.10.140.640">
    <property type="match status" value="1"/>
</dbReference>
<keyword evidence="4" id="KW-1185">Reference proteome</keyword>